<dbReference type="SUPFAM" id="SSF46785">
    <property type="entry name" value="Winged helix' DNA-binding domain"/>
    <property type="match status" value="1"/>
</dbReference>
<evidence type="ECO:0000259" key="5">
    <source>
        <dbReference type="PROSITE" id="PS50931"/>
    </source>
</evidence>
<keyword evidence="3" id="KW-0238">DNA-binding</keyword>
<proteinExistence type="inferred from homology"/>
<dbReference type="InterPro" id="IPR036388">
    <property type="entry name" value="WH-like_DNA-bd_sf"/>
</dbReference>
<comment type="similarity">
    <text evidence="1">Belongs to the LysR transcriptional regulatory family.</text>
</comment>
<reference evidence="6 7" key="1">
    <citation type="submission" date="2019-01" db="EMBL/GenBank/DDBJ databases">
        <authorList>
            <person name="Chen W.-M."/>
        </authorList>
    </citation>
    <scope>NUCLEOTIDE SEQUENCE [LARGE SCALE GENOMIC DNA]</scope>
    <source>
        <strain evidence="6 7">FSY-9</strain>
    </source>
</reference>
<dbReference type="InterPro" id="IPR005119">
    <property type="entry name" value="LysR_subst-bd"/>
</dbReference>
<evidence type="ECO:0000256" key="2">
    <source>
        <dbReference type="ARBA" id="ARBA00023015"/>
    </source>
</evidence>
<keyword evidence="2" id="KW-0805">Transcription regulation</keyword>
<dbReference type="CDD" id="cd08474">
    <property type="entry name" value="PBP2_CrgA_like_5"/>
    <property type="match status" value="1"/>
</dbReference>
<dbReference type="EMBL" id="SACO01000001">
    <property type="protein sequence ID" value="RVU07564.1"/>
    <property type="molecule type" value="Genomic_DNA"/>
</dbReference>
<dbReference type="Pfam" id="PF00126">
    <property type="entry name" value="HTH_1"/>
    <property type="match status" value="1"/>
</dbReference>
<dbReference type="Pfam" id="PF03466">
    <property type="entry name" value="LysR_substrate"/>
    <property type="match status" value="1"/>
</dbReference>
<dbReference type="FunFam" id="1.10.10.10:FF:000001">
    <property type="entry name" value="LysR family transcriptional regulator"/>
    <property type="match status" value="1"/>
</dbReference>
<accession>A0A3S2VWF2</accession>
<keyword evidence="7" id="KW-1185">Reference proteome</keyword>
<evidence type="ECO:0000256" key="1">
    <source>
        <dbReference type="ARBA" id="ARBA00009437"/>
    </source>
</evidence>
<dbReference type="Gene3D" id="1.10.10.10">
    <property type="entry name" value="Winged helix-like DNA-binding domain superfamily/Winged helix DNA-binding domain"/>
    <property type="match status" value="1"/>
</dbReference>
<dbReference type="InterPro" id="IPR058163">
    <property type="entry name" value="LysR-type_TF_proteobact-type"/>
</dbReference>
<dbReference type="Gene3D" id="3.40.190.290">
    <property type="match status" value="1"/>
</dbReference>
<dbReference type="RefSeq" id="WP_127705053.1">
    <property type="nucleotide sequence ID" value="NZ_SACO01000001.1"/>
</dbReference>
<dbReference type="FunFam" id="3.40.190.290:FF:000012">
    <property type="entry name" value="Transcriptional regulator, LysR family"/>
    <property type="match status" value="1"/>
</dbReference>
<name>A0A3S2VWF2_9SPHN</name>
<dbReference type="InterPro" id="IPR000847">
    <property type="entry name" value="LysR_HTH_N"/>
</dbReference>
<keyword evidence="4" id="KW-0804">Transcription</keyword>
<dbReference type="GO" id="GO:0006351">
    <property type="term" value="P:DNA-templated transcription"/>
    <property type="evidence" value="ECO:0007669"/>
    <property type="project" value="TreeGrafter"/>
</dbReference>
<comment type="caution">
    <text evidence="6">The sequence shown here is derived from an EMBL/GenBank/DDBJ whole genome shotgun (WGS) entry which is preliminary data.</text>
</comment>
<dbReference type="PROSITE" id="PS50931">
    <property type="entry name" value="HTH_LYSR"/>
    <property type="match status" value="1"/>
</dbReference>
<dbReference type="PANTHER" id="PTHR30537:SF1">
    <property type="entry name" value="HTH-TYPE TRANSCRIPTIONAL REGULATOR PGRR"/>
    <property type="match status" value="1"/>
</dbReference>
<feature type="domain" description="HTH lysR-type" evidence="5">
    <location>
        <begin position="5"/>
        <end position="62"/>
    </location>
</feature>
<organism evidence="6 7">
    <name type="scientific">Novosphingobium umbonatum</name>
    <dbReference type="NCBI Taxonomy" id="1908524"/>
    <lineage>
        <taxon>Bacteria</taxon>
        <taxon>Pseudomonadati</taxon>
        <taxon>Pseudomonadota</taxon>
        <taxon>Alphaproteobacteria</taxon>
        <taxon>Sphingomonadales</taxon>
        <taxon>Sphingomonadaceae</taxon>
        <taxon>Novosphingobium</taxon>
    </lineage>
</organism>
<dbReference type="PRINTS" id="PR00039">
    <property type="entry name" value="HTHLYSR"/>
</dbReference>
<dbReference type="OrthoDB" id="9813056at2"/>
<dbReference type="PANTHER" id="PTHR30537">
    <property type="entry name" value="HTH-TYPE TRANSCRIPTIONAL REGULATOR"/>
    <property type="match status" value="1"/>
</dbReference>
<sequence length="301" mass="33430">MSNRTDLADLSTFLVVAEERGFTRAAAKLGISQSALSHTMRRLEERMGIRLLTRTTRSVAPTEAGEKLIALLSPAMDQIEQGIAQVAQLRDKPSGHIRITASEHAARTLLWPAVRKLLPEYPDIHIEVSINNRFVDIVEERFDAGIRLGEAIARDMIAVKIGPEMRMACVGSPAYFERHPIPQTPQDLAQHNCINMRMASSGGLYAWEFEKDGRAMNVRVEGQLTFSGSGMVLQAAEEGLGLAMTIEDVVKDSIKAGRLIRVLDDWTPPFAGYHLYYPSRRQSSPAFQLLVDALRRHSPSV</sequence>
<evidence type="ECO:0000256" key="4">
    <source>
        <dbReference type="ARBA" id="ARBA00023163"/>
    </source>
</evidence>
<dbReference type="GO" id="GO:0003700">
    <property type="term" value="F:DNA-binding transcription factor activity"/>
    <property type="evidence" value="ECO:0007669"/>
    <property type="project" value="InterPro"/>
</dbReference>
<evidence type="ECO:0000313" key="7">
    <source>
        <dbReference type="Proteomes" id="UP000282837"/>
    </source>
</evidence>
<dbReference type="SUPFAM" id="SSF53850">
    <property type="entry name" value="Periplasmic binding protein-like II"/>
    <property type="match status" value="1"/>
</dbReference>
<gene>
    <name evidence="6" type="ORF">EOE18_00275</name>
</gene>
<evidence type="ECO:0000313" key="6">
    <source>
        <dbReference type="EMBL" id="RVU07564.1"/>
    </source>
</evidence>
<dbReference type="GO" id="GO:0043565">
    <property type="term" value="F:sequence-specific DNA binding"/>
    <property type="evidence" value="ECO:0007669"/>
    <property type="project" value="TreeGrafter"/>
</dbReference>
<dbReference type="InterPro" id="IPR036390">
    <property type="entry name" value="WH_DNA-bd_sf"/>
</dbReference>
<dbReference type="AlphaFoldDB" id="A0A3S2VWF2"/>
<evidence type="ECO:0000256" key="3">
    <source>
        <dbReference type="ARBA" id="ARBA00023125"/>
    </source>
</evidence>
<protein>
    <submittedName>
        <fullName evidence="6">LysR family transcriptional regulator</fullName>
    </submittedName>
</protein>
<dbReference type="Proteomes" id="UP000282837">
    <property type="component" value="Unassembled WGS sequence"/>
</dbReference>